<dbReference type="PROSITE" id="PS51371">
    <property type="entry name" value="CBS"/>
    <property type="match status" value="1"/>
</dbReference>
<proteinExistence type="predicted"/>
<evidence type="ECO:0000256" key="1">
    <source>
        <dbReference type="PROSITE-ProRule" id="PRU00703"/>
    </source>
</evidence>
<dbReference type="Proteomes" id="UP000655443">
    <property type="component" value="Unassembled WGS sequence"/>
</dbReference>
<dbReference type="RefSeq" id="WP_373310856.1">
    <property type="nucleotide sequence ID" value="NZ_BMVG01000011.1"/>
</dbReference>
<evidence type="ECO:0000313" key="4">
    <source>
        <dbReference type="Proteomes" id="UP000655443"/>
    </source>
</evidence>
<dbReference type="InterPro" id="IPR000644">
    <property type="entry name" value="CBS_dom"/>
</dbReference>
<reference evidence="3" key="1">
    <citation type="journal article" date="2014" name="Int. J. Syst. Evol. Microbiol.">
        <title>Complete genome sequence of Corynebacterium casei LMG S-19264T (=DSM 44701T), isolated from a smear-ripened cheese.</title>
        <authorList>
            <consortium name="US DOE Joint Genome Institute (JGI-PGF)"/>
            <person name="Walter F."/>
            <person name="Albersmeier A."/>
            <person name="Kalinowski J."/>
            <person name="Ruckert C."/>
        </authorList>
    </citation>
    <scope>NUCLEOTIDE SEQUENCE</scope>
    <source>
        <strain evidence="3">JCM 4714</strain>
    </source>
</reference>
<keyword evidence="1" id="KW-0129">CBS domain</keyword>
<accession>A0A919D3U5</accession>
<reference evidence="3" key="2">
    <citation type="submission" date="2020-09" db="EMBL/GenBank/DDBJ databases">
        <authorList>
            <person name="Sun Q."/>
            <person name="Ohkuma M."/>
        </authorList>
    </citation>
    <scope>NUCLEOTIDE SEQUENCE</scope>
    <source>
        <strain evidence="3">JCM 4714</strain>
    </source>
</reference>
<dbReference type="SUPFAM" id="SSF54631">
    <property type="entry name" value="CBS-domain pair"/>
    <property type="match status" value="1"/>
</dbReference>
<gene>
    <name evidence="3" type="ORF">GCM10010339_47390</name>
</gene>
<organism evidence="3 4">
    <name type="scientific">Streptomyces alanosinicus</name>
    <dbReference type="NCBI Taxonomy" id="68171"/>
    <lineage>
        <taxon>Bacteria</taxon>
        <taxon>Bacillati</taxon>
        <taxon>Actinomycetota</taxon>
        <taxon>Actinomycetes</taxon>
        <taxon>Kitasatosporales</taxon>
        <taxon>Streptomycetaceae</taxon>
        <taxon>Streptomyces</taxon>
    </lineage>
</organism>
<dbReference type="InterPro" id="IPR046342">
    <property type="entry name" value="CBS_dom_sf"/>
</dbReference>
<evidence type="ECO:0000259" key="2">
    <source>
        <dbReference type="PROSITE" id="PS51371"/>
    </source>
</evidence>
<protein>
    <recommendedName>
        <fullName evidence="2">CBS domain-containing protein</fullName>
    </recommendedName>
</protein>
<dbReference type="Pfam" id="PF00571">
    <property type="entry name" value="CBS"/>
    <property type="match status" value="1"/>
</dbReference>
<feature type="domain" description="CBS" evidence="2">
    <location>
        <begin position="59"/>
        <end position="117"/>
    </location>
</feature>
<name>A0A919D3U5_9ACTN</name>
<comment type="caution">
    <text evidence="3">The sequence shown here is derived from an EMBL/GenBank/DDBJ whole genome shotgun (WGS) entry which is preliminary data.</text>
</comment>
<keyword evidence="4" id="KW-1185">Reference proteome</keyword>
<dbReference type="AlphaFoldDB" id="A0A919D3U5"/>
<sequence>MTSVIRIHQNIHRPPSGCGCRDGGAGGSRGGPGLAGGDRCRCTAPAAVLSGRKVRDLVHARRTVVVHPENPLPRAAAVMTQEHLDALPVTDPHGRLVGLLTARTTSPQLRVWTGRAKPVGQRPTRATLPGLAPHRAARERGIVIP</sequence>
<dbReference type="EMBL" id="BMVG01000011">
    <property type="protein sequence ID" value="GHE06536.1"/>
    <property type="molecule type" value="Genomic_DNA"/>
</dbReference>
<evidence type="ECO:0000313" key="3">
    <source>
        <dbReference type="EMBL" id="GHE06536.1"/>
    </source>
</evidence>
<dbReference type="Gene3D" id="3.10.580.10">
    <property type="entry name" value="CBS-domain"/>
    <property type="match status" value="1"/>
</dbReference>